<proteinExistence type="predicted"/>
<sequence>MVFVCGPKLIHVGLKPYLLSLGLTSLYSSWALCEWAPLQAIGCLVLLYFMDLYKISIPQVPFQNSFI</sequence>
<dbReference type="EMBL" id="FN594970">
    <property type="protein sequence ID" value="CBI18273.3"/>
    <property type="molecule type" value="Genomic_DNA"/>
</dbReference>
<name>D7SRJ2_VITVI</name>
<reference evidence="2" key="1">
    <citation type="journal article" date="2007" name="Nature">
        <title>The grapevine genome sequence suggests ancestral hexaploidization in major angiosperm phyla.</title>
        <authorList>
            <consortium name="The French-Italian Public Consortium for Grapevine Genome Characterization."/>
            <person name="Jaillon O."/>
            <person name="Aury J.-M."/>
            <person name="Noel B."/>
            <person name="Policriti A."/>
            <person name="Clepet C."/>
            <person name="Casagrande A."/>
            <person name="Choisne N."/>
            <person name="Aubourg S."/>
            <person name="Vitulo N."/>
            <person name="Jubin C."/>
            <person name="Vezzi A."/>
            <person name="Legeai F."/>
            <person name="Hugueney P."/>
            <person name="Dasilva C."/>
            <person name="Horner D."/>
            <person name="Mica E."/>
            <person name="Jublot D."/>
            <person name="Poulain J."/>
            <person name="Bruyere C."/>
            <person name="Billault A."/>
            <person name="Segurens B."/>
            <person name="Gouyvenoux M."/>
            <person name="Ugarte E."/>
            <person name="Cattonaro F."/>
            <person name="Anthouard V."/>
            <person name="Vico V."/>
            <person name="Del Fabbro C."/>
            <person name="Alaux M."/>
            <person name="Di Gaspero G."/>
            <person name="Dumas V."/>
            <person name="Felice N."/>
            <person name="Paillard S."/>
            <person name="Juman I."/>
            <person name="Moroldo M."/>
            <person name="Scalabrin S."/>
            <person name="Canaguier A."/>
            <person name="Le Clainche I."/>
            <person name="Malacrida G."/>
            <person name="Durand E."/>
            <person name="Pesole G."/>
            <person name="Laucou V."/>
            <person name="Chatelet P."/>
            <person name="Merdinoglu D."/>
            <person name="Delledonne M."/>
            <person name="Pezzotti M."/>
            <person name="Lecharny A."/>
            <person name="Scarpelli C."/>
            <person name="Artiguenave F."/>
            <person name="Pe M.E."/>
            <person name="Valle G."/>
            <person name="Morgante M."/>
            <person name="Caboche M."/>
            <person name="Adam-Blondon A.-F."/>
            <person name="Weissenbach J."/>
            <person name="Quetier F."/>
            <person name="Wincker P."/>
        </authorList>
    </citation>
    <scope>NUCLEOTIDE SEQUENCE [LARGE SCALE GENOMIC DNA]</scope>
    <source>
        <strain evidence="2">cv. Pinot noir / PN40024</strain>
    </source>
</reference>
<evidence type="ECO:0000313" key="1">
    <source>
        <dbReference type="EMBL" id="CBI18273.3"/>
    </source>
</evidence>
<dbReference type="AlphaFoldDB" id="D7SRJ2"/>
<dbReference type="Proteomes" id="UP000009183">
    <property type="component" value="Chromosome 18"/>
</dbReference>
<dbReference type="PaxDb" id="29760-VIT_18s0075g00300.t01"/>
<protein>
    <submittedName>
        <fullName evidence="1">Uncharacterized protein</fullName>
    </submittedName>
</protein>
<gene>
    <name evidence="1" type="ordered locus">VIT_18s0075g00300</name>
</gene>
<organism evidence="1 2">
    <name type="scientific">Vitis vinifera</name>
    <name type="common">Grape</name>
    <dbReference type="NCBI Taxonomy" id="29760"/>
    <lineage>
        <taxon>Eukaryota</taxon>
        <taxon>Viridiplantae</taxon>
        <taxon>Streptophyta</taxon>
        <taxon>Embryophyta</taxon>
        <taxon>Tracheophyta</taxon>
        <taxon>Spermatophyta</taxon>
        <taxon>Magnoliopsida</taxon>
        <taxon>eudicotyledons</taxon>
        <taxon>Gunneridae</taxon>
        <taxon>Pentapetalae</taxon>
        <taxon>rosids</taxon>
        <taxon>Vitales</taxon>
        <taxon>Vitaceae</taxon>
        <taxon>Viteae</taxon>
        <taxon>Vitis</taxon>
    </lineage>
</organism>
<keyword evidence="2" id="KW-1185">Reference proteome</keyword>
<dbReference type="InParanoid" id="D7SRJ2"/>
<accession>D7SRJ2</accession>
<dbReference type="HOGENOM" id="CLU_2817673_0_0_1"/>
<evidence type="ECO:0000313" key="2">
    <source>
        <dbReference type="Proteomes" id="UP000009183"/>
    </source>
</evidence>